<evidence type="ECO:0000313" key="1">
    <source>
        <dbReference type="EMBL" id="ARM76647.1"/>
    </source>
</evidence>
<reference evidence="1 2" key="1">
    <citation type="submission" date="2017-03" db="EMBL/GenBank/DDBJ databases">
        <title>Sulfur activation and transportation mechanism of thermophilic Archaea Acidianus manzaensis YN-25.</title>
        <authorList>
            <person name="Ma Y."/>
            <person name="Yang Y."/>
            <person name="Xia J."/>
        </authorList>
    </citation>
    <scope>NUCLEOTIDE SEQUENCE [LARGE SCALE GENOMIC DNA]</scope>
    <source>
        <strain evidence="1 2">YN-25</strain>
    </source>
</reference>
<dbReference type="AlphaFoldDB" id="A0A1W6K2D4"/>
<proteinExistence type="predicted"/>
<dbReference type="STRING" id="282676.B6F84_11900"/>
<gene>
    <name evidence="1" type="ORF">B6F84_11900</name>
</gene>
<name>A0A1W6K2D4_9CREN</name>
<dbReference type="KEGG" id="aman:B6F84_11900"/>
<dbReference type="OrthoDB" id="34583at2157"/>
<accession>A0A1W6K2D4</accession>
<keyword evidence="2" id="KW-1185">Reference proteome</keyword>
<sequence>MEFKKEGDRAFFNSIEAVVSANGIYISPYINNKLYLYIEREKLLIDIDYFELLRLLTNMKKTEVKIIDKKTEYTRLGIVLNMKFEDSIKIETIIDWGVQAIVSTINNSRIAISHGPDCEYNDCVYTALIRLNDFIYFLKIRITENLMEPMLYKITLLNFVNELIFYHLHQKFKLI</sequence>
<organism evidence="1 2">
    <name type="scientific">Acidianus manzaensis</name>
    <dbReference type="NCBI Taxonomy" id="282676"/>
    <lineage>
        <taxon>Archaea</taxon>
        <taxon>Thermoproteota</taxon>
        <taxon>Thermoprotei</taxon>
        <taxon>Sulfolobales</taxon>
        <taxon>Sulfolobaceae</taxon>
        <taxon>Acidianus</taxon>
    </lineage>
</organism>
<evidence type="ECO:0000313" key="2">
    <source>
        <dbReference type="Proteomes" id="UP000193404"/>
    </source>
</evidence>
<dbReference type="EMBL" id="CP020477">
    <property type="protein sequence ID" value="ARM76647.1"/>
    <property type="molecule type" value="Genomic_DNA"/>
</dbReference>
<protein>
    <submittedName>
        <fullName evidence="1">Uncharacterized protein</fullName>
    </submittedName>
</protein>
<dbReference type="GeneID" id="41591638"/>
<dbReference type="Proteomes" id="UP000193404">
    <property type="component" value="Chromosome"/>
</dbReference>
<dbReference type="RefSeq" id="WP_148692439.1">
    <property type="nucleotide sequence ID" value="NZ_CP020477.1"/>
</dbReference>